<dbReference type="PROSITE" id="PS51257">
    <property type="entry name" value="PROKAR_LIPOPROTEIN"/>
    <property type="match status" value="1"/>
</dbReference>
<feature type="region of interest" description="Disordered" evidence="1">
    <location>
        <begin position="27"/>
        <end position="50"/>
    </location>
</feature>
<dbReference type="Gene3D" id="3.40.50.1820">
    <property type="entry name" value="alpha/beta hydrolase"/>
    <property type="match status" value="1"/>
</dbReference>
<proteinExistence type="predicted"/>
<feature type="signal peptide" evidence="2">
    <location>
        <begin position="1"/>
        <end position="22"/>
    </location>
</feature>
<evidence type="ECO:0000313" key="3">
    <source>
        <dbReference type="EMBL" id="GGY71041.1"/>
    </source>
</evidence>
<comment type="caution">
    <text evidence="3">The sequence shown here is derived from an EMBL/GenBank/DDBJ whole genome shotgun (WGS) entry which is preliminary data.</text>
</comment>
<dbReference type="InterPro" id="IPR000801">
    <property type="entry name" value="Esterase-like"/>
</dbReference>
<dbReference type="RefSeq" id="WP_229837696.1">
    <property type="nucleotide sequence ID" value="NZ_BMYZ01000001.1"/>
</dbReference>
<evidence type="ECO:0000256" key="1">
    <source>
        <dbReference type="SAM" id="MobiDB-lite"/>
    </source>
</evidence>
<feature type="chain" id="PRO_5045317991" evidence="2">
    <location>
        <begin position="23"/>
        <end position="328"/>
    </location>
</feature>
<dbReference type="PANTHER" id="PTHR48098">
    <property type="entry name" value="ENTEROCHELIN ESTERASE-RELATED"/>
    <property type="match status" value="1"/>
</dbReference>
<keyword evidence="4" id="KW-1185">Reference proteome</keyword>
<reference evidence="4" key="1">
    <citation type="journal article" date="2019" name="Int. J. Syst. Evol. Microbiol.">
        <title>The Global Catalogue of Microorganisms (GCM) 10K type strain sequencing project: providing services to taxonomists for standard genome sequencing and annotation.</title>
        <authorList>
            <consortium name="The Broad Institute Genomics Platform"/>
            <consortium name="The Broad Institute Genome Sequencing Center for Infectious Disease"/>
            <person name="Wu L."/>
            <person name="Ma J."/>
        </authorList>
    </citation>
    <scope>NUCLEOTIDE SEQUENCE [LARGE SCALE GENOMIC DNA]</scope>
    <source>
        <strain evidence="4">KCTC 32239</strain>
    </source>
</reference>
<evidence type="ECO:0000313" key="4">
    <source>
        <dbReference type="Proteomes" id="UP000619761"/>
    </source>
</evidence>
<dbReference type="Pfam" id="PF00756">
    <property type="entry name" value="Esterase"/>
    <property type="match status" value="1"/>
</dbReference>
<dbReference type="PANTHER" id="PTHR48098:SF3">
    <property type="entry name" value="IRON(III) ENTEROBACTIN ESTERASE"/>
    <property type="match status" value="1"/>
</dbReference>
<keyword evidence="2" id="KW-0732">Signal</keyword>
<protein>
    <submittedName>
        <fullName evidence="3">Esterase</fullName>
    </submittedName>
</protein>
<accession>A0ABQ3AYA3</accession>
<dbReference type="Proteomes" id="UP000619761">
    <property type="component" value="Unassembled WGS sequence"/>
</dbReference>
<evidence type="ECO:0000256" key="2">
    <source>
        <dbReference type="SAM" id="SignalP"/>
    </source>
</evidence>
<dbReference type="EMBL" id="BMYZ01000001">
    <property type="protein sequence ID" value="GGY71041.1"/>
    <property type="molecule type" value="Genomic_DNA"/>
</dbReference>
<dbReference type="InterPro" id="IPR029058">
    <property type="entry name" value="AB_hydrolase_fold"/>
</dbReference>
<gene>
    <name evidence="3" type="ORF">GCM10011613_14490</name>
</gene>
<dbReference type="InterPro" id="IPR050583">
    <property type="entry name" value="Mycobacterial_A85_antigen"/>
</dbReference>
<name>A0ABQ3AYA3_9GAMM</name>
<dbReference type="SUPFAM" id="SSF53474">
    <property type="entry name" value="alpha/beta-Hydrolases"/>
    <property type="match status" value="1"/>
</dbReference>
<organism evidence="3 4">
    <name type="scientific">Cellvibrio zantedeschiae</name>
    <dbReference type="NCBI Taxonomy" id="1237077"/>
    <lineage>
        <taxon>Bacteria</taxon>
        <taxon>Pseudomonadati</taxon>
        <taxon>Pseudomonadota</taxon>
        <taxon>Gammaproteobacteria</taxon>
        <taxon>Cellvibrionales</taxon>
        <taxon>Cellvibrionaceae</taxon>
        <taxon>Cellvibrio</taxon>
    </lineage>
</organism>
<sequence length="328" mass="36570">MMTKKHTAALILIAAMSCLAWADDAQKPRQPGEYPHTADSLEQPNVPSGKLEGPFEFHSKVFAGTVRQYWIYLPANYKPKAKTKPSLLVFQDGQRATNPKGSLRVPEVLDNLIHQKAIPQTIGVFITPGNTSEHYPDNLGMSNPNHRAPEYDALSDDYSRFLIDELLPEIAKKYPYNPSPEEHLIGGTSSGAICAFTVAWHRPDVFRKVISIIGSYTSIGYVPATADKPLVAGGDIYPGMIRKSPIRPMRIFLQDGSNDLDNEHGNWFLANQQMLLSLQWANANADKTGDKGPRYDINHVWGDGAHSDQHGGSLLPDILRWMWRDKTK</sequence>